<evidence type="ECO:0000256" key="11">
    <source>
        <dbReference type="SAM" id="Coils"/>
    </source>
</evidence>
<keyword evidence="7" id="KW-0539">Nucleus</keyword>
<evidence type="ECO:0000256" key="5">
    <source>
        <dbReference type="ARBA" id="ARBA00022737"/>
    </source>
</evidence>
<keyword evidence="5" id="KW-0677">Repeat</keyword>
<proteinExistence type="inferred from homology"/>
<dbReference type="PANTHER" id="PTHR24012">
    <property type="entry name" value="RNA BINDING PROTEIN"/>
    <property type="match status" value="1"/>
</dbReference>
<evidence type="ECO:0000259" key="12">
    <source>
        <dbReference type="PROSITE" id="PS50006"/>
    </source>
</evidence>
<dbReference type="NCBIfam" id="TIGR01628">
    <property type="entry name" value="PABP-1234"/>
    <property type="match status" value="1"/>
</dbReference>
<dbReference type="InterPro" id="IPR012677">
    <property type="entry name" value="Nucleotide-bd_a/b_plait_sf"/>
</dbReference>
<dbReference type="SMART" id="SM00360">
    <property type="entry name" value="RRM"/>
    <property type="match status" value="4"/>
</dbReference>
<evidence type="ECO:0000313" key="16">
    <source>
        <dbReference type="Proteomes" id="UP000594263"/>
    </source>
</evidence>
<feature type="domain" description="FHA" evidence="12">
    <location>
        <begin position="112"/>
        <end position="171"/>
    </location>
</feature>
<feature type="coiled-coil region" evidence="11">
    <location>
        <begin position="264"/>
        <end position="291"/>
    </location>
</feature>
<dbReference type="PROSITE" id="PS50006">
    <property type="entry name" value="FHA_DOMAIN"/>
    <property type="match status" value="1"/>
</dbReference>
<evidence type="ECO:0000256" key="6">
    <source>
        <dbReference type="ARBA" id="ARBA00022884"/>
    </source>
</evidence>
<evidence type="ECO:0000259" key="13">
    <source>
        <dbReference type="PROSITE" id="PS50102"/>
    </source>
</evidence>
<dbReference type="InterPro" id="IPR006515">
    <property type="entry name" value="PABP_1234"/>
</dbReference>
<dbReference type="AlphaFoldDB" id="A0A7N0R9E8"/>
<name>A0A7N0R9E8_KALFE</name>
<dbReference type="Pfam" id="PF00658">
    <property type="entry name" value="MLLE"/>
    <property type="match status" value="1"/>
</dbReference>
<dbReference type="InterPro" id="IPR003954">
    <property type="entry name" value="RRM_euk-type"/>
</dbReference>
<dbReference type="Proteomes" id="UP000594263">
    <property type="component" value="Unplaced"/>
</dbReference>
<dbReference type="SMART" id="SM00361">
    <property type="entry name" value="RRM_1"/>
    <property type="match status" value="4"/>
</dbReference>
<dbReference type="GO" id="GO:0005634">
    <property type="term" value="C:nucleus"/>
    <property type="evidence" value="ECO:0007669"/>
    <property type="project" value="UniProtKB-SubCell"/>
</dbReference>
<feature type="domain" description="RRM" evidence="13">
    <location>
        <begin position="295"/>
        <end position="372"/>
    </location>
</feature>
<keyword evidence="4 10" id="KW-0963">Cytoplasm</keyword>
<dbReference type="PROSITE" id="PS50102">
    <property type="entry name" value="RRM"/>
    <property type="match status" value="4"/>
</dbReference>
<feature type="domain" description="RRM" evidence="13">
    <location>
        <begin position="101"/>
        <end position="173"/>
    </location>
</feature>
<accession>A0A7N0R9E8</accession>
<dbReference type="InterPro" id="IPR002004">
    <property type="entry name" value="PABP_HYD_C"/>
</dbReference>
<dbReference type="InterPro" id="IPR035979">
    <property type="entry name" value="RBD_domain_sf"/>
</dbReference>
<reference evidence="15" key="1">
    <citation type="submission" date="2021-01" db="UniProtKB">
        <authorList>
            <consortium name="EnsemblPlants"/>
        </authorList>
    </citation>
    <scope>IDENTIFICATION</scope>
</reference>
<dbReference type="SUPFAM" id="SSF54928">
    <property type="entry name" value="RNA-binding domain, RBD"/>
    <property type="match status" value="3"/>
</dbReference>
<dbReference type="GO" id="GO:0005737">
    <property type="term" value="C:cytoplasm"/>
    <property type="evidence" value="ECO:0007669"/>
    <property type="project" value="UniProtKB-SubCell"/>
</dbReference>
<comment type="subcellular location">
    <subcellularLocation>
        <location evidence="2 10">Cytoplasm</location>
    </subcellularLocation>
    <subcellularLocation>
        <location evidence="1">Nucleus</location>
    </subcellularLocation>
</comment>
<dbReference type="CDD" id="cd12380">
    <property type="entry name" value="RRM3_I_PABPs"/>
    <property type="match status" value="1"/>
</dbReference>
<dbReference type="OMA" id="CKFGDIL"/>
<dbReference type="SUPFAM" id="SSF63570">
    <property type="entry name" value="PABC (PABP) domain"/>
    <property type="match status" value="1"/>
</dbReference>
<dbReference type="Pfam" id="PF00076">
    <property type="entry name" value="RRM_1"/>
    <property type="match status" value="4"/>
</dbReference>
<evidence type="ECO:0000256" key="9">
    <source>
        <dbReference type="PROSITE-ProRule" id="PRU00176"/>
    </source>
</evidence>
<dbReference type="GO" id="GO:0003723">
    <property type="term" value="F:RNA binding"/>
    <property type="evidence" value="ECO:0007669"/>
    <property type="project" value="UniProtKB-UniRule"/>
</dbReference>
<dbReference type="InterPro" id="IPR045305">
    <property type="entry name" value="RRM2_I_PABPs"/>
</dbReference>
<evidence type="ECO:0000256" key="7">
    <source>
        <dbReference type="ARBA" id="ARBA00023242"/>
    </source>
</evidence>
<dbReference type="FunFam" id="3.30.70.330:FF:000003">
    <property type="entry name" value="Polyadenylate-binding protein"/>
    <property type="match status" value="1"/>
</dbReference>
<dbReference type="EnsemblPlants" id="Kaladp0002s0117.1.v1.1">
    <property type="protein sequence ID" value="Kaladp0002s0117.1.v1.1"/>
    <property type="gene ID" value="Kaladp0002s0117.v1.1"/>
</dbReference>
<dbReference type="InterPro" id="IPR036053">
    <property type="entry name" value="PABP-dom"/>
</dbReference>
<feature type="domain" description="RRM" evidence="13">
    <location>
        <begin position="13"/>
        <end position="91"/>
    </location>
</feature>
<dbReference type="Gene3D" id="3.30.70.330">
    <property type="match status" value="4"/>
</dbReference>
<evidence type="ECO:0000256" key="1">
    <source>
        <dbReference type="ARBA" id="ARBA00004123"/>
    </source>
</evidence>
<feature type="domain" description="RRM" evidence="13">
    <location>
        <begin position="192"/>
        <end position="269"/>
    </location>
</feature>
<organism evidence="15 16">
    <name type="scientific">Kalanchoe fedtschenkoi</name>
    <name type="common">Lavender scallops</name>
    <name type="synonym">South American air plant</name>
    <dbReference type="NCBI Taxonomy" id="63787"/>
    <lineage>
        <taxon>Eukaryota</taxon>
        <taxon>Viridiplantae</taxon>
        <taxon>Streptophyta</taxon>
        <taxon>Embryophyta</taxon>
        <taxon>Tracheophyta</taxon>
        <taxon>Spermatophyta</taxon>
        <taxon>Magnoliopsida</taxon>
        <taxon>eudicotyledons</taxon>
        <taxon>Gunneridae</taxon>
        <taxon>Pentapetalae</taxon>
        <taxon>Saxifragales</taxon>
        <taxon>Crassulaceae</taxon>
        <taxon>Kalanchoe</taxon>
    </lineage>
</organism>
<dbReference type="Gene3D" id="1.10.1900.10">
    <property type="entry name" value="c-terminal domain of poly(a) binding protein"/>
    <property type="match status" value="1"/>
</dbReference>
<keyword evidence="6 9" id="KW-0694">RNA-binding</keyword>
<protein>
    <recommendedName>
        <fullName evidence="10">Polyadenylate-binding protein</fullName>
        <shortName evidence="10">PABP</shortName>
    </recommendedName>
</protein>
<dbReference type="Gramene" id="Kaladp0002s0117.1.v1.1">
    <property type="protein sequence ID" value="Kaladp0002s0117.1.v1.1"/>
    <property type="gene ID" value="Kaladp0002s0117.v1.1"/>
</dbReference>
<keyword evidence="11" id="KW-0175">Coiled coil</keyword>
<evidence type="ECO:0000259" key="14">
    <source>
        <dbReference type="PROSITE" id="PS51309"/>
    </source>
</evidence>
<feature type="domain" description="PABC" evidence="14">
    <location>
        <begin position="528"/>
        <end position="605"/>
    </location>
</feature>
<dbReference type="PROSITE" id="PS51309">
    <property type="entry name" value="PABC"/>
    <property type="match status" value="1"/>
</dbReference>
<dbReference type="FunFam" id="1.10.1900.10:FF:000004">
    <property type="entry name" value="Polyadenylate-binding protein"/>
    <property type="match status" value="1"/>
</dbReference>
<evidence type="ECO:0000256" key="10">
    <source>
        <dbReference type="RuleBase" id="RU362004"/>
    </source>
</evidence>
<comment type="similarity">
    <text evidence="3 10">Belongs to the polyadenylate-binding protein type-1 family.</text>
</comment>
<dbReference type="InterPro" id="IPR000253">
    <property type="entry name" value="FHA_dom"/>
</dbReference>
<dbReference type="CDD" id="cd12379">
    <property type="entry name" value="RRM2_I_PABPs"/>
    <property type="match status" value="1"/>
</dbReference>
<comment type="function">
    <text evidence="8">Binds the poly(A) tail of mRNA. Appears to be an important mediator of the multiple roles of the poly(A) tail in mRNA biogenesis, stability and translation.</text>
</comment>
<dbReference type="SMART" id="SM00517">
    <property type="entry name" value="PolyA"/>
    <property type="match status" value="1"/>
</dbReference>
<dbReference type="FunFam" id="3.30.70.330:FF:000500">
    <property type="entry name" value="Polyadenylate-binding protein"/>
    <property type="match status" value="1"/>
</dbReference>
<evidence type="ECO:0000313" key="15">
    <source>
        <dbReference type="EnsemblPlants" id="Kaladp0002s0117.1.v1.1"/>
    </source>
</evidence>
<evidence type="ECO:0000256" key="4">
    <source>
        <dbReference type="ARBA" id="ARBA00022490"/>
    </source>
</evidence>
<dbReference type="InterPro" id="IPR000504">
    <property type="entry name" value="RRM_dom"/>
</dbReference>
<evidence type="ECO:0000256" key="3">
    <source>
        <dbReference type="ARBA" id="ARBA00008557"/>
    </source>
</evidence>
<keyword evidence="16" id="KW-1185">Reference proteome</keyword>
<sequence length="624" mass="68935">MEPSPANAANAKSSLYVGDLHPDIVHEQLFQAFSDLKSLASVRVCRDLRSSKSLGYGYVNFDSADDAARALETKNHMQFNGKTIRLMWSRRDSDFRRNGIGNVFVKNLSESVDNGKLQDMFQKFGNILSCKVVTSDDGSSRGHGFIQFESENSAISAIEALNGATIDGKKIFVGSHVRKADRTLPNPDAQFTNIYVKNLDLGMTEQELQEKFAKFGKILSLVISKDENGSSKGFGFVNFENPDDARRAVEAMNGLQLGSKNLYVGRAQKKAEREQILRQQFEEKRQEQIQKYKDCNVYVKNINDSVSEDMLRELFSQCGSITSVKIMQDIKGISRGFGFVCFSTRDEANKAVSTFQSYMFHKKPLSVSIAQRKEERLVHLQMQYGQRLTGIVGPTSPPVMPSGYSPVFYPAPGVVAHGPPRPGLMYQPPVGLGTVWRGNAFVPPPRPFQQSRPSMMVNNHRQPRQIRVRMNGHASMQGHTQSRDFSNSQRTGQAIYVPNGQLPDVSNGTGVLTPITNSVGGRVIPTGTSKELSSLLAAAAPEQQKQILGEHLFPLVEQRKPDLAAKITGMLLEMDNSELLLLLESPDSLGAKVEEAVQVLKLAKTKVSTKEGVPPFFSAEVAVN</sequence>
<evidence type="ECO:0000256" key="2">
    <source>
        <dbReference type="ARBA" id="ARBA00004496"/>
    </source>
</evidence>
<evidence type="ECO:0000256" key="8">
    <source>
        <dbReference type="ARBA" id="ARBA00054110"/>
    </source>
</evidence>